<protein>
    <submittedName>
        <fullName evidence="1">Uncharacterized protein</fullName>
    </submittedName>
</protein>
<evidence type="ECO:0000313" key="2">
    <source>
        <dbReference type="Proteomes" id="UP001281761"/>
    </source>
</evidence>
<sequence length="110" mass="11993">MHRTSSLCGTCSDSFPSSISTTPTLSNQPSPTLAHSPSFAPFQALVMFLHLTEGALCCGRMVIQFSLTQQPSKHDHQFLLFSHSLPTSLRQQSTHISCRDIRTGQSACGK</sequence>
<comment type="caution">
    <text evidence="1">The sequence shown here is derived from an EMBL/GenBank/DDBJ whole genome shotgun (WGS) entry which is preliminary data.</text>
</comment>
<name>A0ABQ9XQI6_9EUKA</name>
<gene>
    <name evidence="1" type="ORF">BLNAU_11610</name>
</gene>
<dbReference type="Proteomes" id="UP001281761">
    <property type="component" value="Unassembled WGS sequence"/>
</dbReference>
<reference evidence="1 2" key="1">
    <citation type="journal article" date="2022" name="bioRxiv">
        <title>Genomics of Preaxostyla Flagellates Illuminates Evolutionary Transitions and the Path Towards Mitochondrial Loss.</title>
        <authorList>
            <person name="Novak L.V.F."/>
            <person name="Treitli S.C."/>
            <person name="Pyrih J."/>
            <person name="Halakuc P."/>
            <person name="Pipaliya S.V."/>
            <person name="Vacek V."/>
            <person name="Brzon O."/>
            <person name="Soukal P."/>
            <person name="Eme L."/>
            <person name="Dacks J.B."/>
            <person name="Karnkowska A."/>
            <person name="Elias M."/>
            <person name="Hampl V."/>
        </authorList>
    </citation>
    <scope>NUCLEOTIDE SEQUENCE [LARGE SCALE GENOMIC DNA]</scope>
    <source>
        <strain evidence="1">NAU3</strain>
        <tissue evidence="1">Gut</tissue>
    </source>
</reference>
<proteinExistence type="predicted"/>
<accession>A0ABQ9XQI6</accession>
<organism evidence="1 2">
    <name type="scientific">Blattamonas nauphoetae</name>
    <dbReference type="NCBI Taxonomy" id="2049346"/>
    <lineage>
        <taxon>Eukaryota</taxon>
        <taxon>Metamonada</taxon>
        <taxon>Preaxostyla</taxon>
        <taxon>Oxymonadida</taxon>
        <taxon>Blattamonas</taxon>
    </lineage>
</organism>
<keyword evidence="2" id="KW-1185">Reference proteome</keyword>
<dbReference type="EMBL" id="JARBJD010000091">
    <property type="protein sequence ID" value="KAK2953475.1"/>
    <property type="molecule type" value="Genomic_DNA"/>
</dbReference>
<evidence type="ECO:0000313" key="1">
    <source>
        <dbReference type="EMBL" id="KAK2953475.1"/>
    </source>
</evidence>